<keyword evidence="1" id="KW-0863">Zinc-finger</keyword>
<dbReference type="PROSITE" id="PS50158">
    <property type="entry name" value="ZF_CCHC"/>
    <property type="match status" value="1"/>
</dbReference>
<feature type="domain" description="CCHC-type" evidence="3">
    <location>
        <begin position="181"/>
        <end position="196"/>
    </location>
</feature>
<name>A0A023F5E6_TRIIF</name>
<feature type="non-terminal residue" evidence="4">
    <location>
        <position position="1"/>
    </location>
</feature>
<feature type="region of interest" description="Disordered" evidence="2">
    <location>
        <begin position="333"/>
        <end position="448"/>
    </location>
</feature>
<evidence type="ECO:0000313" key="4">
    <source>
        <dbReference type="EMBL" id="JAC16816.1"/>
    </source>
</evidence>
<keyword evidence="1" id="KW-0862">Zinc</keyword>
<keyword evidence="1" id="KW-0479">Metal-binding</keyword>
<feature type="compositionally biased region" description="Basic residues" evidence="2">
    <location>
        <begin position="361"/>
        <end position="372"/>
    </location>
</feature>
<protein>
    <submittedName>
        <fullName evidence="4">Putative adenylate cyclase type 3-like protein</fullName>
    </submittedName>
</protein>
<organism evidence="4">
    <name type="scientific">Triatoma infestans</name>
    <name type="common">Assassin bug</name>
    <dbReference type="NCBI Taxonomy" id="30076"/>
    <lineage>
        <taxon>Eukaryota</taxon>
        <taxon>Metazoa</taxon>
        <taxon>Ecdysozoa</taxon>
        <taxon>Arthropoda</taxon>
        <taxon>Hexapoda</taxon>
        <taxon>Insecta</taxon>
        <taxon>Pterygota</taxon>
        <taxon>Neoptera</taxon>
        <taxon>Paraneoptera</taxon>
        <taxon>Hemiptera</taxon>
        <taxon>Heteroptera</taxon>
        <taxon>Panheteroptera</taxon>
        <taxon>Cimicomorpha</taxon>
        <taxon>Reduviidae</taxon>
        <taxon>Triatominae</taxon>
        <taxon>Triatoma</taxon>
    </lineage>
</organism>
<evidence type="ECO:0000256" key="2">
    <source>
        <dbReference type="SAM" id="MobiDB-lite"/>
    </source>
</evidence>
<evidence type="ECO:0000259" key="3">
    <source>
        <dbReference type="PROSITE" id="PS50158"/>
    </source>
</evidence>
<sequence>PRKKARGGNKVAEKITKFLDLEEDNWGRFFVVKKKDGSFTNECSFKLYQYIKTSVGKPKSVKKQNDGSICIEAENRAQAEIILKLQKYMDAELEACPHKRLNTSQGVITCRDFLNSSVEDIKEGLADQGVVDVRRIKRRQEGSLVDTASLVLTFDRPRPPQMIDAAFYKLKVRPYIPSPMRCYKCQKFGHTSMKCKAVEPVCICGKPNHEGECTPPITCVNCGGDHNARSSGCPILTKEKEIQKIKTLQQLPYHEARAIVESKFYATQEISYSEKAKAPQIVAHIPAPAISLGQQINDPSPVFRGTITKVGEIPPPKHAPQGALVAERLPTTPIASGSNTKVGSIPPKQMTSSEGEWKVVKSPRRSSRRKSPKLILPPPSPIRVRGKSGSSTKGQIIPNVHSPQQQWQLMGTDIEASESEGGSISDHPPRHKKRGWPKGKPRNKCATE</sequence>
<dbReference type="GO" id="GO:0003676">
    <property type="term" value="F:nucleic acid binding"/>
    <property type="evidence" value="ECO:0007669"/>
    <property type="project" value="InterPro"/>
</dbReference>
<feature type="compositionally biased region" description="Basic residues" evidence="2">
    <location>
        <begin position="429"/>
        <end position="448"/>
    </location>
</feature>
<dbReference type="GO" id="GO:0008270">
    <property type="term" value="F:zinc ion binding"/>
    <property type="evidence" value="ECO:0007669"/>
    <property type="project" value="UniProtKB-KW"/>
</dbReference>
<reference evidence="4" key="1">
    <citation type="journal article" date="2014" name="PLoS Negl. Trop. Dis.">
        <title>An updated insight into the Sialotranscriptome of Triatoma infestans: developmental stage and geographic variations.</title>
        <authorList>
            <person name="Schwarz A."/>
            <person name="Medrano-Mercado N."/>
            <person name="Schaub G.A."/>
            <person name="Struchiner C.J."/>
            <person name="Bargues M.D."/>
            <person name="Levy M.Z."/>
            <person name="Ribeiro J.M."/>
        </authorList>
    </citation>
    <scope>NUCLEOTIDE SEQUENCE</scope>
    <source>
        <strain evidence="4">Chile</strain>
        <tissue evidence="4">Salivary glands</tissue>
    </source>
</reference>
<dbReference type="InterPro" id="IPR001878">
    <property type="entry name" value="Znf_CCHC"/>
</dbReference>
<dbReference type="AlphaFoldDB" id="A0A023F5E6"/>
<proteinExistence type="evidence at transcript level"/>
<evidence type="ECO:0000256" key="1">
    <source>
        <dbReference type="PROSITE-ProRule" id="PRU00047"/>
    </source>
</evidence>
<accession>A0A023F5E6</accession>
<dbReference type="EMBL" id="GBBI01001896">
    <property type="protein sequence ID" value="JAC16816.1"/>
    <property type="molecule type" value="mRNA"/>
</dbReference>
<feature type="compositionally biased region" description="Polar residues" evidence="2">
    <location>
        <begin position="333"/>
        <end position="342"/>
    </location>
</feature>